<name>A0ABP3MQ72_9DEIO</name>
<comment type="catalytic activity">
    <reaction evidence="5">
        <text>glycyl-tRNA(Gly) + acetyl-CoA = N-acetylglycyl-tRNA(Gly) + CoA + H(+)</text>
        <dbReference type="Rhea" id="RHEA:81867"/>
        <dbReference type="Rhea" id="RHEA-COMP:9683"/>
        <dbReference type="Rhea" id="RHEA-COMP:19766"/>
        <dbReference type="ChEBI" id="CHEBI:15378"/>
        <dbReference type="ChEBI" id="CHEBI:57287"/>
        <dbReference type="ChEBI" id="CHEBI:57288"/>
        <dbReference type="ChEBI" id="CHEBI:78522"/>
        <dbReference type="ChEBI" id="CHEBI:232036"/>
    </reaction>
</comment>
<dbReference type="InterPro" id="IPR000182">
    <property type="entry name" value="GNAT_dom"/>
</dbReference>
<gene>
    <name evidence="7" type="ORF">GCM10008937_34100</name>
</gene>
<protein>
    <recommendedName>
        <fullName evidence="6">N-acetyltransferase domain-containing protein</fullName>
    </recommendedName>
</protein>
<comment type="caution">
    <text evidence="7">The sequence shown here is derived from an EMBL/GenBank/DDBJ whole genome shotgun (WGS) entry which is preliminary data.</text>
</comment>
<keyword evidence="2" id="KW-1277">Toxin-antitoxin system</keyword>
<dbReference type="Pfam" id="PF13673">
    <property type="entry name" value="Acetyltransf_10"/>
    <property type="match status" value="1"/>
</dbReference>
<sequence length="173" mass="19012">MPEESPVQFIPLNPAVHDRQGFSCGEPSLDTYLQRQATQDIKSRAAAAYVMTRVEEPARILGYYTLAATSVQLEGIPETKRKKLPRYPDVAASLIGRLALADDLKGQKLGGRLLGDALGRILAQSQEMGIAVVVVDALNDNARDFYLHYGFIPFGHSENRLFLPVETLAKAKT</sequence>
<evidence type="ECO:0000256" key="2">
    <source>
        <dbReference type="ARBA" id="ARBA00022649"/>
    </source>
</evidence>
<feature type="domain" description="N-acetyltransferase" evidence="6">
    <location>
        <begin position="94"/>
        <end position="156"/>
    </location>
</feature>
<accession>A0ABP3MQ72</accession>
<dbReference type="SUPFAM" id="SSF55729">
    <property type="entry name" value="Acyl-CoA N-acyltransferases (Nat)"/>
    <property type="match status" value="1"/>
</dbReference>
<evidence type="ECO:0000256" key="1">
    <source>
        <dbReference type="ARBA" id="ARBA00022491"/>
    </source>
</evidence>
<keyword evidence="8" id="KW-1185">Reference proteome</keyword>
<evidence type="ECO:0000259" key="6">
    <source>
        <dbReference type="Pfam" id="PF13673"/>
    </source>
</evidence>
<dbReference type="EMBL" id="BAAADB010000034">
    <property type="protein sequence ID" value="GAA0523773.1"/>
    <property type="molecule type" value="Genomic_DNA"/>
</dbReference>
<evidence type="ECO:0000256" key="5">
    <source>
        <dbReference type="ARBA" id="ARBA00049880"/>
    </source>
</evidence>
<dbReference type="PANTHER" id="PTHR36449">
    <property type="entry name" value="ACETYLTRANSFERASE-RELATED"/>
    <property type="match status" value="1"/>
</dbReference>
<evidence type="ECO:0000313" key="8">
    <source>
        <dbReference type="Proteomes" id="UP001500191"/>
    </source>
</evidence>
<proteinExistence type="predicted"/>
<dbReference type="InterPro" id="IPR016181">
    <property type="entry name" value="Acyl_CoA_acyltransferase"/>
</dbReference>
<evidence type="ECO:0000313" key="7">
    <source>
        <dbReference type="EMBL" id="GAA0523773.1"/>
    </source>
</evidence>
<reference evidence="8" key="1">
    <citation type="journal article" date="2019" name="Int. J. Syst. Evol. Microbiol.">
        <title>The Global Catalogue of Microorganisms (GCM) 10K type strain sequencing project: providing services to taxonomists for standard genome sequencing and annotation.</title>
        <authorList>
            <consortium name="The Broad Institute Genomics Platform"/>
            <consortium name="The Broad Institute Genome Sequencing Center for Infectious Disease"/>
            <person name="Wu L."/>
            <person name="Ma J."/>
        </authorList>
    </citation>
    <scope>NUCLEOTIDE SEQUENCE [LARGE SCALE GENOMIC DNA]</scope>
    <source>
        <strain evidence="8">JCM 14368</strain>
    </source>
</reference>
<organism evidence="7 8">
    <name type="scientific">Deinococcus depolymerans</name>
    <dbReference type="NCBI Taxonomy" id="392408"/>
    <lineage>
        <taxon>Bacteria</taxon>
        <taxon>Thermotogati</taxon>
        <taxon>Deinococcota</taxon>
        <taxon>Deinococci</taxon>
        <taxon>Deinococcales</taxon>
        <taxon>Deinococcaceae</taxon>
        <taxon>Deinococcus</taxon>
    </lineage>
</organism>
<dbReference type="RefSeq" id="WP_343761470.1">
    <property type="nucleotide sequence ID" value="NZ_BAAADB010000034.1"/>
</dbReference>
<keyword evidence="1" id="KW-0678">Repressor</keyword>
<dbReference type="Proteomes" id="UP001500191">
    <property type="component" value="Unassembled WGS sequence"/>
</dbReference>
<evidence type="ECO:0000256" key="4">
    <source>
        <dbReference type="ARBA" id="ARBA00023315"/>
    </source>
</evidence>
<keyword evidence="3" id="KW-0808">Transferase</keyword>
<dbReference type="Gene3D" id="3.40.630.30">
    <property type="match status" value="1"/>
</dbReference>
<dbReference type="PANTHER" id="PTHR36449:SF1">
    <property type="entry name" value="ACETYLTRANSFERASE"/>
    <property type="match status" value="1"/>
</dbReference>
<evidence type="ECO:0000256" key="3">
    <source>
        <dbReference type="ARBA" id="ARBA00022679"/>
    </source>
</evidence>
<keyword evidence="4" id="KW-0012">Acyltransferase</keyword>